<gene>
    <name evidence="2" type="ORF">F0562_004869</name>
</gene>
<evidence type="ECO:0000313" key="3">
    <source>
        <dbReference type="Proteomes" id="UP000325577"/>
    </source>
</evidence>
<dbReference type="EMBL" id="CM018043">
    <property type="protein sequence ID" value="KAA8530160.1"/>
    <property type="molecule type" value="Genomic_DNA"/>
</dbReference>
<evidence type="ECO:0000313" key="2">
    <source>
        <dbReference type="EMBL" id="KAA8530160.1"/>
    </source>
</evidence>
<name>A0A5J5AHV2_9ASTE</name>
<protein>
    <submittedName>
        <fullName evidence="2">Uncharacterized protein</fullName>
    </submittedName>
</protein>
<dbReference type="AlphaFoldDB" id="A0A5J5AHV2"/>
<sequence length="77" mass="9029">MKIPLVIKVVILVSLLSKQQTTAARPPCSSGVEGLWDHDQHRQMGRRMDRQVKVSWWLSEDYSLPRRRRPIHNNLDP</sequence>
<keyword evidence="3" id="KW-1185">Reference proteome</keyword>
<proteinExistence type="predicted"/>
<feature type="signal peptide" evidence="1">
    <location>
        <begin position="1"/>
        <end position="23"/>
    </location>
</feature>
<feature type="chain" id="PRO_5023861400" evidence="1">
    <location>
        <begin position="24"/>
        <end position="77"/>
    </location>
</feature>
<dbReference type="Proteomes" id="UP000325577">
    <property type="component" value="Linkage Group LG2"/>
</dbReference>
<reference evidence="2 3" key="1">
    <citation type="submission" date="2019-09" db="EMBL/GenBank/DDBJ databases">
        <title>A chromosome-level genome assembly of the Chinese tupelo Nyssa sinensis.</title>
        <authorList>
            <person name="Yang X."/>
            <person name="Kang M."/>
            <person name="Yang Y."/>
            <person name="Xiong H."/>
            <person name="Wang M."/>
            <person name="Zhang Z."/>
            <person name="Wang Z."/>
            <person name="Wu H."/>
            <person name="Ma T."/>
            <person name="Liu J."/>
            <person name="Xi Z."/>
        </authorList>
    </citation>
    <scope>NUCLEOTIDE SEQUENCE [LARGE SCALE GENOMIC DNA]</scope>
    <source>
        <strain evidence="2">J267</strain>
        <tissue evidence="2">Leaf</tissue>
    </source>
</reference>
<organism evidence="2 3">
    <name type="scientific">Nyssa sinensis</name>
    <dbReference type="NCBI Taxonomy" id="561372"/>
    <lineage>
        <taxon>Eukaryota</taxon>
        <taxon>Viridiplantae</taxon>
        <taxon>Streptophyta</taxon>
        <taxon>Embryophyta</taxon>
        <taxon>Tracheophyta</taxon>
        <taxon>Spermatophyta</taxon>
        <taxon>Magnoliopsida</taxon>
        <taxon>eudicotyledons</taxon>
        <taxon>Gunneridae</taxon>
        <taxon>Pentapetalae</taxon>
        <taxon>asterids</taxon>
        <taxon>Cornales</taxon>
        <taxon>Nyssaceae</taxon>
        <taxon>Nyssa</taxon>
    </lineage>
</organism>
<dbReference type="OrthoDB" id="1671765at2759"/>
<evidence type="ECO:0000256" key="1">
    <source>
        <dbReference type="SAM" id="SignalP"/>
    </source>
</evidence>
<accession>A0A5J5AHV2</accession>
<keyword evidence="1" id="KW-0732">Signal</keyword>